<dbReference type="SUPFAM" id="SSF143842">
    <property type="entry name" value="YwmB-like"/>
    <property type="match status" value="1"/>
</dbReference>
<dbReference type="Pfam" id="PF08680">
    <property type="entry name" value="DUF1779"/>
    <property type="match status" value="1"/>
</dbReference>
<dbReference type="STRING" id="398511.BpOF4_06835"/>
<evidence type="ECO:0008006" key="3">
    <source>
        <dbReference type="Google" id="ProtNLM"/>
    </source>
</evidence>
<dbReference type="eggNOG" id="ENOG5033GA6">
    <property type="taxonomic scope" value="Bacteria"/>
</dbReference>
<dbReference type="InterPro" id="IPR014794">
    <property type="entry name" value="DUF1779"/>
</dbReference>
<evidence type="ECO:0000313" key="2">
    <source>
        <dbReference type="Proteomes" id="UP000001544"/>
    </source>
</evidence>
<keyword evidence="2" id="KW-1185">Reference proteome</keyword>
<dbReference type="EMBL" id="CP001878">
    <property type="protein sequence ID" value="ADC49425.1"/>
    <property type="molecule type" value="Genomic_DNA"/>
</dbReference>
<organism evidence="1 2">
    <name type="scientific">Alkalihalophilus pseudofirmus (strain ATCC BAA-2126 / JCM 17055 / OF4)</name>
    <name type="common">Bacillus pseudofirmus</name>
    <dbReference type="NCBI Taxonomy" id="398511"/>
    <lineage>
        <taxon>Bacteria</taxon>
        <taxon>Bacillati</taxon>
        <taxon>Bacillota</taxon>
        <taxon>Bacilli</taxon>
        <taxon>Bacillales</taxon>
        <taxon>Bacillaceae</taxon>
        <taxon>Alkalihalophilus</taxon>
    </lineage>
</organism>
<dbReference type="Gene3D" id="3.30.360.40">
    <property type="entry name" value="YwmB-like"/>
    <property type="match status" value="1"/>
</dbReference>
<name>D3G0F0_ALKPO</name>
<sequence>MGMVRILFFGFIFLLAGYSYMQATTSHAHNNNLREIESILDLAQQEELHVQGWQLRMRAGQGQVSDLEAFKQYVHNLNSQFTGWNVSDVHMSETDWSIEATRPCVLGDSQERLSIYAYEQHGSYEIIHTYELNGTSTKALGERELHELLEERKESFSLQDSPIYSQVRAVRPEDSEYVQPSLGDQARDFVKKLGATEIESLNEETFVSVSAYNDVWTDAIVTNGHKMNLQVALRSGETMGSGTTVTIGTPIITTEY</sequence>
<dbReference type="Proteomes" id="UP000001544">
    <property type="component" value="Chromosome"/>
</dbReference>
<reference evidence="1 2" key="1">
    <citation type="journal article" date="2011" name="Environ. Microbiol.">
        <title>Genome of alkaliphilic Bacillus pseudofirmus OF4 reveals adaptations that support the ability to grow in an external pH range from 7.5 to 11.4.</title>
        <authorList>
            <person name="Janto B."/>
            <person name="Ahmed A."/>
            <person name="Ito M."/>
            <person name="Liu J."/>
            <person name="Hicks D.B."/>
            <person name="Pagni S."/>
            <person name="Fackelmayer O.J."/>
            <person name="Smith T.A."/>
            <person name="Earl J."/>
            <person name="Elbourne L.D."/>
            <person name="Hassan K."/>
            <person name="Paulsen I.T."/>
            <person name="Kolsto A.B."/>
            <person name="Tourasse N.J."/>
            <person name="Ehrlich G.D."/>
            <person name="Boissy R."/>
            <person name="Ivey D.M."/>
            <person name="Li G."/>
            <person name="Xue Y."/>
            <person name="Ma Y."/>
            <person name="Hu F.Z."/>
            <person name="Krulwich T.A."/>
        </authorList>
    </citation>
    <scope>NUCLEOTIDE SEQUENCE [LARGE SCALE GENOMIC DNA]</scope>
    <source>
        <strain evidence="2">ATCC BAA-2126 / JCM 17055 / OF4</strain>
    </source>
</reference>
<accession>D3G0F0</accession>
<proteinExistence type="predicted"/>
<dbReference type="InterPro" id="IPR036209">
    <property type="entry name" value="YwmB-like_sf"/>
</dbReference>
<dbReference type="RefSeq" id="WP_012960698.1">
    <property type="nucleotide sequence ID" value="NC_013791.2"/>
</dbReference>
<evidence type="ECO:0000313" key="1">
    <source>
        <dbReference type="EMBL" id="ADC49425.1"/>
    </source>
</evidence>
<dbReference type="Gene3D" id="3.30.2030.10">
    <property type="entry name" value="YwmB-like"/>
    <property type="match status" value="1"/>
</dbReference>
<gene>
    <name evidence="1" type="ordered locus">BpOF4_06835</name>
</gene>
<dbReference type="AlphaFoldDB" id="D3G0F0"/>
<dbReference type="KEGG" id="bpf:BpOF4_06835"/>
<dbReference type="HOGENOM" id="CLU_080921_0_0_9"/>
<protein>
    <recommendedName>
        <fullName evidence="3">TATA-box binding protein</fullName>
    </recommendedName>
</protein>